<dbReference type="PANTHER" id="PTHR33909">
    <property type="entry name" value="SEC TRANSLOCON ACCESSORY COMPLEX SUBUNIT YAJC"/>
    <property type="match status" value="1"/>
</dbReference>
<evidence type="ECO:0000313" key="12">
    <source>
        <dbReference type="EMBL" id="OEY70774.1"/>
    </source>
</evidence>
<dbReference type="Proteomes" id="UP000242258">
    <property type="component" value="Unassembled WGS sequence"/>
</dbReference>
<evidence type="ECO:0000256" key="4">
    <source>
        <dbReference type="ARBA" id="ARBA00022448"/>
    </source>
</evidence>
<keyword evidence="5" id="KW-1003">Cell membrane</keyword>
<evidence type="ECO:0000256" key="2">
    <source>
        <dbReference type="ARBA" id="ARBA00006742"/>
    </source>
</evidence>
<keyword evidence="10 11" id="KW-0472">Membrane</keyword>
<keyword evidence="13" id="KW-1185">Reference proteome</keyword>
<comment type="caution">
    <text evidence="12">The sequence shown here is derived from an EMBL/GenBank/DDBJ whole genome shotgun (WGS) entry which is preliminary data.</text>
</comment>
<keyword evidence="7" id="KW-0653">Protein transport</keyword>
<protein>
    <recommendedName>
        <fullName evidence="3">Sec translocon accessory complex subunit YajC</fullName>
    </recommendedName>
</protein>
<evidence type="ECO:0000256" key="9">
    <source>
        <dbReference type="ARBA" id="ARBA00023010"/>
    </source>
</evidence>
<evidence type="ECO:0000256" key="10">
    <source>
        <dbReference type="ARBA" id="ARBA00023136"/>
    </source>
</evidence>
<dbReference type="PRINTS" id="PR01853">
    <property type="entry name" value="YAJCTRNLCASE"/>
</dbReference>
<dbReference type="GO" id="GO:0015031">
    <property type="term" value="P:protein transport"/>
    <property type="evidence" value="ECO:0007669"/>
    <property type="project" value="UniProtKB-KW"/>
</dbReference>
<feature type="transmembrane region" description="Helical" evidence="11">
    <location>
        <begin position="20"/>
        <end position="40"/>
    </location>
</feature>
<comment type="subcellular location">
    <subcellularLocation>
        <location evidence="1">Cell membrane</location>
        <topology evidence="1">Single-pass membrane protein</topology>
    </subcellularLocation>
</comment>
<dbReference type="RefSeq" id="WP_070050357.1">
    <property type="nucleotide sequence ID" value="NZ_CBCSDO010000002.1"/>
</dbReference>
<dbReference type="AlphaFoldDB" id="A0A1E7Q9B4"/>
<evidence type="ECO:0000256" key="1">
    <source>
        <dbReference type="ARBA" id="ARBA00004162"/>
    </source>
</evidence>
<proteinExistence type="inferred from homology"/>
<evidence type="ECO:0000256" key="5">
    <source>
        <dbReference type="ARBA" id="ARBA00022475"/>
    </source>
</evidence>
<dbReference type="EMBL" id="MKEK01000001">
    <property type="protein sequence ID" value="OEY70774.1"/>
    <property type="molecule type" value="Genomic_DNA"/>
</dbReference>
<reference evidence="13" key="1">
    <citation type="submission" date="2016-09" db="EMBL/GenBank/DDBJ databases">
        <authorList>
            <person name="Wan X."/>
            <person name="Hou S."/>
        </authorList>
    </citation>
    <scope>NUCLEOTIDE SEQUENCE [LARGE SCALE GENOMIC DNA]</scope>
    <source>
        <strain evidence="13">KH87</strain>
    </source>
</reference>
<accession>A0A1E7Q9B4</accession>
<dbReference type="STRING" id="1628148.BI198_15310"/>
<name>A0A1E7Q9B4_9GAMM</name>
<evidence type="ECO:0000256" key="7">
    <source>
        <dbReference type="ARBA" id="ARBA00022927"/>
    </source>
</evidence>
<comment type="similarity">
    <text evidence="2">Belongs to the YajC family.</text>
</comment>
<dbReference type="InterPro" id="IPR003849">
    <property type="entry name" value="Preprotein_translocase_YajC"/>
</dbReference>
<keyword evidence="8 11" id="KW-1133">Transmembrane helix</keyword>
<evidence type="ECO:0000256" key="6">
    <source>
        <dbReference type="ARBA" id="ARBA00022692"/>
    </source>
</evidence>
<evidence type="ECO:0000256" key="3">
    <source>
        <dbReference type="ARBA" id="ARBA00014962"/>
    </source>
</evidence>
<sequence>MSLFINKAYADVAGQATPAGGGWDLIIMLVAFGLIFYFLIYRPQAKRVKEHRNLMSALGKGDEVLTQGGIVGRINKIADDKDYVVIAINDSTEVTVQKSAISAVLPKGTLKSL</sequence>
<dbReference type="OrthoDB" id="9811406at2"/>
<evidence type="ECO:0000256" key="8">
    <source>
        <dbReference type="ARBA" id="ARBA00022989"/>
    </source>
</evidence>
<keyword evidence="6 11" id="KW-0812">Transmembrane</keyword>
<dbReference type="SMART" id="SM01323">
    <property type="entry name" value="YajC"/>
    <property type="match status" value="1"/>
</dbReference>
<evidence type="ECO:0000256" key="11">
    <source>
        <dbReference type="SAM" id="Phobius"/>
    </source>
</evidence>
<dbReference type="GO" id="GO:0005886">
    <property type="term" value="C:plasma membrane"/>
    <property type="evidence" value="ECO:0007669"/>
    <property type="project" value="UniProtKB-SubCell"/>
</dbReference>
<keyword evidence="4" id="KW-0813">Transport</keyword>
<gene>
    <name evidence="12" type="ORF">BI198_15310</name>
</gene>
<dbReference type="PANTHER" id="PTHR33909:SF1">
    <property type="entry name" value="SEC TRANSLOCON ACCESSORY COMPLEX SUBUNIT YAJC"/>
    <property type="match status" value="1"/>
</dbReference>
<dbReference type="NCBIfam" id="TIGR00739">
    <property type="entry name" value="yajC"/>
    <property type="match status" value="1"/>
</dbReference>
<dbReference type="Pfam" id="PF02699">
    <property type="entry name" value="YajC"/>
    <property type="match status" value="1"/>
</dbReference>
<keyword evidence="9" id="KW-0811">Translocation</keyword>
<organism evidence="12 13">
    <name type="scientific">Rheinheimera salexigens</name>
    <dbReference type="NCBI Taxonomy" id="1628148"/>
    <lineage>
        <taxon>Bacteria</taxon>
        <taxon>Pseudomonadati</taxon>
        <taxon>Pseudomonadota</taxon>
        <taxon>Gammaproteobacteria</taxon>
        <taxon>Chromatiales</taxon>
        <taxon>Chromatiaceae</taxon>
        <taxon>Rheinheimera</taxon>
    </lineage>
</organism>
<evidence type="ECO:0000313" key="13">
    <source>
        <dbReference type="Proteomes" id="UP000242258"/>
    </source>
</evidence>